<protein>
    <recommendedName>
        <fullName evidence="3">histidine kinase</fullName>
        <ecNumber evidence="3">2.7.13.3</ecNumber>
    </recommendedName>
</protein>
<keyword evidence="5" id="KW-0808">Transferase</keyword>
<feature type="domain" description="PAS" evidence="17">
    <location>
        <begin position="62"/>
        <end position="110"/>
    </location>
</feature>
<dbReference type="PANTHER" id="PTHR45339:SF5">
    <property type="entry name" value="HISTIDINE KINASE"/>
    <property type="match status" value="1"/>
</dbReference>
<evidence type="ECO:0000259" key="17">
    <source>
        <dbReference type="PROSITE" id="PS50112"/>
    </source>
</evidence>
<feature type="modified residue" description="4-aspartylphosphate" evidence="13">
    <location>
        <position position="762"/>
    </location>
</feature>
<dbReference type="PATRIC" id="fig|1217721.7.peg.417"/>
<dbReference type="Gene3D" id="3.40.50.2300">
    <property type="match status" value="1"/>
</dbReference>
<reference evidence="18 19" key="1">
    <citation type="submission" date="2014-07" db="EMBL/GenBank/DDBJ databases">
        <title>Complete Genome Sequence of Dyella japonica Strain A8 Isolated from Malaysian Tropical Soil.</title>
        <authorList>
            <person name="Hui R.K.H."/>
            <person name="Chen J.-W."/>
            <person name="Chan K.-G."/>
            <person name="Leung F.C.C."/>
        </authorList>
    </citation>
    <scope>NUCLEOTIDE SEQUENCE [LARGE SCALE GENOMIC DNA]</scope>
    <source>
        <strain evidence="18 19">A8</strain>
    </source>
</reference>
<dbReference type="CDD" id="cd00082">
    <property type="entry name" value="HisKA"/>
    <property type="match status" value="1"/>
</dbReference>
<keyword evidence="19" id="KW-1185">Reference proteome</keyword>
<dbReference type="InterPro" id="IPR036890">
    <property type="entry name" value="HATPase_C_sf"/>
</dbReference>
<dbReference type="RefSeq" id="WP_019464404.1">
    <property type="nucleotide sequence ID" value="NZ_ALOY01000124.1"/>
</dbReference>
<organism evidence="18 19">
    <name type="scientific">Dyella japonica A8</name>
    <dbReference type="NCBI Taxonomy" id="1217721"/>
    <lineage>
        <taxon>Bacteria</taxon>
        <taxon>Pseudomonadati</taxon>
        <taxon>Pseudomonadota</taxon>
        <taxon>Gammaproteobacteria</taxon>
        <taxon>Lysobacterales</taxon>
        <taxon>Rhodanobacteraceae</taxon>
        <taxon>Dyella</taxon>
    </lineage>
</organism>
<dbReference type="PRINTS" id="PR00344">
    <property type="entry name" value="BCTRLSENSOR"/>
</dbReference>
<dbReference type="InterPro" id="IPR011006">
    <property type="entry name" value="CheY-like_superfamily"/>
</dbReference>
<dbReference type="SUPFAM" id="SSF47226">
    <property type="entry name" value="Histidine-containing phosphotransfer domain, HPT domain"/>
    <property type="match status" value="1"/>
</dbReference>
<keyword evidence="11" id="KW-0902">Two-component regulatory system</keyword>
<keyword evidence="12 14" id="KW-0472">Membrane</keyword>
<dbReference type="SMART" id="SM00387">
    <property type="entry name" value="HATPase_c"/>
    <property type="match status" value="1"/>
</dbReference>
<dbReference type="AlphaFoldDB" id="A0A075JW61"/>
<keyword evidence="8 18" id="KW-0418">Kinase</keyword>
<keyword evidence="7" id="KW-0547">Nucleotide-binding</keyword>
<dbReference type="OrthoDB" id="9797243at2"/>
<evidence type="ECO:0000259" key="15">
    <source>
        <dbReference type="PROSITE" id="PS50109"/>
    </source>
</evidence>
<dbReference type="FunFam" id="1.10.287.130:FF:000004">
    <property type="entry name" value="Ethylene receptor 1"/>
    <property type="match status" value="1"/>
</dbReference>
<keyword evidence="4 13" id="KW-0597">Phosphoprotein</keyword>
<dbReference type="Pfam" id="PF00072">
    <property type="entry name" value="Response_reg"/>
    <property type="match status" value="1"/>
</dbReference>
<evidence type="ECO:0000256" key="10">
    <source>
        <dbReference type="ARBA" id="ARBA00022989"/>
    </source>
</evidence>
<evidence type="ECO:0000256" key="11">
    <source>
        <dbReference type="ARBA" id="ARBA00023012"/>
    </source>
</evidence>
<gene>
    <name evidence="18" type="ORF">HY57_01970</name>
</gene>
<evidence type="ECO:0000256" key="6">
    <source>
        <dbReference type="ARBA" id="ARBA00022692"/>
    </source>
</evidence>
<dbReference type="Proteomes" id="UP000027987">
    <property type="component" value="Chromosome"/>
</dbReference>
<feature type="domain" description="Response regulatory" evidence="16">
    <location>
        <begin position="713"/>
        <end position="833"/>
    </location>
</feature>
<proteinExistence type="predicted"/>
<dbReference type="SUPFAM" id="SSF55785">
    <property type="entry name" value="PYP-like sensor domain (PAS domain)"/>
    <property type="match status" value="2"/>
</dbReference>
<dbReference type="InterPro" id="IPR001789">
    <property type="entry name" value="Sig_transdc_resp-reg_receiver"/>
</dbReference>
<dbReference type="Gene3D" id="1.10.287.130">
    <property type="match status" value="1"/>
</dbReference>
<dbReference type="FunFam" id="3.30.565.10:FF:000010">
    <property type="entry name" value="Sensor histidine kinase RcsC"/>
    <property type="match status" value="1"/>
</dbReference>
<evidence type="ECO:0000256" key="2">
    <source>
        <dbReference type="ARBA" id="ARBA00004370"/>
    </source>
</evidence>
<dbReference type="InterPro" id="IPR004358">
    <property type="entry name" value="Sig_transdc_His_kin-like_C"/>
</dbReference>
<dbReference type="SUPFAM" id="SSF55874">
    <property type="entry name" value="ATPase domain of HSP90 chaperone/DNA topoisomerase II/histidine kinase"/>
    <property type="match status" value="1"/>
</dbReference>
<dbReference type="PROSITE" id="PS50112">
    <property type="entry name" value="PAS"/>
    <property type="match status" value="2"/>
</dbReference>
<dbReference type="InterPro" id="IPR003661">
    <property type="entry name" value="HisK_dim/P_dom"/>
</dbReference>
<name>A0A075JW61_9GAMM</name>
<dbReference type="Pfam" id="PF02518">
    <property type="entry name" value="HATPase_c"/>
    <property type="match status" value="1"/>
</dbReference>
<evidence type="ECO:0000313" key="19">
    <source>
        <dbReference type="Proteomes" id="UP000027987"/>
    </source>
</evidence>
<evidence type="ECO:0000256" key="8">
    <source>
        <dbReference type="ARBA" id="ARBA00022777"/>
    </source>
</evidence>
<dbReference type="Gene3D" id="3.30.565.10">
    <property type="entry name" value="Histidine kinase-like ATPase, C-terminal domain"/>
    <property type="match status" value="1"/>
</dbReference>
<dbReference type="PANTHER" id="PTHR45339">
    <property type="entry name" value="HYBRID SIGNAL TRANSDUCTION HISTIDINE KINASE J"/>
    <property type="match status" value="1"/>
</dbReference>
<keyword evidence="9" id="KW-0067">ATP-binding</keyword>
<evidence type="ECO:0000259" key="16">
    <source>
        <dbReference type="PROSITE" id="PS50110"/>
    </source>
</evidence>
<dbReference type="SMART" id="SM00448">
    <property type="entry name" value="REC"/>
    <property type="match status" value="1"/>
</dbReference>
<dbReference type="InterPro" id="IPR036641">
    <property type="entry name" value="HPT_dom_sf"/>
</dbReference>
<dbReference type="Pfam" id="PF00512">
    <property type="entry name" value="HisKA"/>
    <property type="match status" value="1"/>
</dbReference>
<evidence type="ECO:0000256" key="7">
    <source>
        <dbReference type="ARBA" id="ARBA00022741"/>
    </source>
</evidence>
<dbReference type="InterPro" id="IPR003594">
    <property type="entry name" value="HATPase_dom"/>
</dbReference>
<feature type="transmembrane region" description="Helical" evidence="14">
    <location>
        <begin position="20"/>
        <end position="42"/>
    </location>
</feature>
<dbReference type="PROSITE" id="PS50109">
    <property type="entry name" value="HIS_KIN"/>
    <property type="match status" value="1"/>
</dbReference>
<keyword evidence="10 14" id="KW-1133">Transmembrane helix</keyword>
<evidence type="ECO:0000256" key="9">
    <source>
        <dbReference type="ARBA" id="ARBA00022840"/>
    </source>
</evidence>
<dbReference type="SMART" id="SM00388">
    <property type="entry name" value="HisKA"/>
    <property type="match status" value="1"/>
</dbReference>
<keyword evidence="6 14" id="KW-0812">Transmembrane</keyword>
<dbReference type="CDD" id="cd17546">
    <property type="entry name" value="REC_hyHK_CKI1_RcsC-like"/>
    <property type="match status" value="1"/>
</dbReference>
<evidence type="ECO:0000313" key="18">
    <source>
        <dbReference type="EMBL" id="AIF46109.1"/>
    </source>
</evidence>
<dbReference type="InterPro" id="IPR035965">
    <property type="entry name" value="PAS-like_dom_sf"/>
</dbReference>
<dbReference type="EC" id="2.7.13.3" evidence="3"/>
<comment type="subcellular location">
    <subcellularLocation>
        <location evidence="2">Membrane</location>
    </subcellularLocation>
</comment>
<evidence type="ECO:0000256" key="13">
    <source>
        <dbReference type="PROSITE-ProRule" id="PRU00169"/>
    </source>
</evidence>
<sequence>MTSTLLDLLNPSWLTSQSAGSILADILAGLLTLSCLLSLLLLRVIYGLRYRLTKAEGSSRDRETSYQSLLNAIPFPVMQKNAAGAYLRLNEACRIRLGIEPFQMIGRTSLDLHDHRLQDMTDGVSVERKIHQLSMDVICNSQTQHCEIDYKSLDGRQRNGLLIESPVRLGGESSIGSVGVLLDITQYREIELSTLATERSLREITQRMPVVVFVVQRDSDRLSRLAFIAGNLGALFGLSPTDLVEKSDILRDWPFHDRIHTEDTTALQHLIHRASRHTGTTTFDFRAYGAEGLRWIHLVMVARRLPNRGMQWVGYFIDTTSINAHNEALRSARDAAERASKAKASFLAMMSHEIRTPMNGVLGMIELLEHTPVNTEQHELLYAVKDSASVLMQVLNDVLDFSKLEAGNLHLDSAPFDPRTLIDNVVGVMANSLHKKGLRIEVNADSVLAGRLLGDSVRIRQILLNLLSNAIKFTERGSIFVGIRVLGDDGQSQRVCLIVADTGIGIADDKQTNLFTPFSQAESWTTRRYGGTGLGLSICRHLVQLMGGTIEMNSSLGQGTTFTIELRLPIARRGIDRHPTLVNRHAIVRLSSIGIAGGLTAHLKALGLTVEQIPPSQPLRSGIAADLLFVATSDKEIRTRTATKVIEVDTQPYVFRGLQEGDDRIVLSVNPLKWQAVLRTCLLALGRESPHFDEEEQVVLATRSDTIVRARSRILVAEDHPISQSLIRRQLTLLGWSCDVVGDGKLAYDALCHGGYGILLTDCQMPQMSGYQLASEWRGHEAKNALQARIPIIAMTANVLDGEIERCLAAGMDDYLSKPVQLQELDRKLKAWMNGSLTIDRASSEPSTPSQENGSTSADLQSLQADMLKLLLQTGSSDIAKIDLAFINADAIQAMQAIHHLVGVLELFTSDRVIEDGRSLMRDLVESDKAGALRKLPAYAKDLRQTLAKLEARAVSV</sequence>
<dbReference type="GO" id="GO:0005524">
    <property type="term" value="F:ATP binding"/>
    <property type="evidence" value="ECO:0007669"/>
    <property type="project" value="UniProtKB-KW"/>
</dbReference>
<dbReference type="GO" id="GO:0005886">
    <property type="term" value="C:plasma membrane"/>
    <property type="evidence" value="ECO:0007669"/>
    <property type="project" value="UniProtKB-SubCell"/>
</dbReference>
<dbReference type="InterPro" id="IPR005467">
    <property type="entry name" value="His_kinase_dom"/>
</dbReference>
<dbReference type="InterPro" id="IPR000014">
    <property type="entry name" value="PAS"/>
</dbReference>
<evidence type="ECO:0000256" key="5">
    <source>
        <dbReference type="ARBA" id="ARBA00022679"/>
    </source>
</evidence>
<feature type="domain" description="Histidine kinase" evidence="15">
    <location>
        <begin position="349"/>
        <end position="570"/>
    </location>
</feature>
<dbReference type="KEGG" id="dja:HY57_01970"/>
<dbReference type="InterPro" id="IPR036097">
    <property type="entry name" value="HisK_dim/P_sf"/>
</dbReference>
<evidence type="ECO:0000256" key="12">
    <source>
        <dbReference type="ARBA" id="ARBA00023136"/>
    </source>
</evidence>
<dbReference type="EMBL" id="CP008884">
    <property type="protein sequence ID" value="AIF46109.1"/>
    <property type="molecule type" value="Genomic_DNA"/>
</dbReference>
<dbReference type="HOGENOM" id="CLU_000445_114_23_6"/>
<dbReference type="PROSITE" id="PS50110">
    <property type="entry name" value="RESPONSE_REGULATORY"/>
    <property type="match status" value="1"/>
</dbReference>
<dbReference type="SUPFAM" id="SSF47384">
    <property type="entry name" value="Homodimeric domain of signal transducing histidine kinase"/>
    <property type="match status" value="1"/>
</dbReference>
<dbReference type="Gene3D" id="3.30.450.20">
    <property type="entry name" value="PAS domain"/>
    <property type="match status" value="2"/>
</dbReference>
<accession>A0A075JW61</accession>
<evidence type="ECO:0000256" key="14">
    <source>
        <dbReference type="SAM" id="Phobius"/>
    </source>
</evidence>
<dbReference type="STRING" id="1217721.HY57_01970"/>
<dbReference type="CDD" id="cd16922">
    <property type="entry name" value="HATPase_EvgS-ArcB-TorS-like"/>
    <property type="match status" value="1"/>
</dbReference>
<comment type="catalytic activity">
    <reaction evidence="1">
        <text>ATP + protein L-histidine = ADP + protein N-phospho-L-histidine.</text>
        <dbReference type="EC" id="2.7.13.3"/>
    </reaction>
</comment>
<dbReference type="SUPFAM" id="SSF52172">
    <property type="entry name" value="CheY-like"/>
    <property type="match status" value="1"/>
</dbReference>
<evidence type="ECO:0000256" key="4">
    <source>
        <dbReference type="ARBA" id="ARBA00022553"/>
    </source>
</evidence>
<dbReference type="GO" id="GO:0000155">
    <property type="term" value="F:phosphorelay sensor kinase activity"/>
    <property type="evidence" value="ECO:0007669"/>
    <property type="project" value="InterPro"/>
</dbReference>
<evidence type="ECO:0000256" key="3">
    <source>
        <dbReference type="ARBA" id="ARBA00012438"/>
    </source>
</evidence>
<evidence type="ECO:0000256" key="1">
    <source>
        <dbReference type="ARBA" id="ARBA00000085"/>
    </source>
</evidence>
<feature type="domain" description="PAS" evidence="17">
    <location>
        <begin position="197"/>
        <end position="278"/>
    </location>
</feature>